<gene>
    <name evidence="1" type="ORF">GALMADRAFT_147264</name>
</gene>
<evidence type="ECO:0000313" key="1">
    <source>
        <dbReference type="EMBL" id="KDR67260.1"/>
    </source>
</evidence>
<proteinExistence type="predicted"/>
<protein>
    <submittedName>
        <fullName evidence="1">Uncharacterized protein</fullName>
    </submittedName>
</protein>
<dbReference type="OrthoDB" id="2983156at2759"/>
<evidence type="ECO:0000313" key="2">
    <source>
        <dbReference type="Proteomes" id="UP000027222"/>
    </source>
</evidence>
<dbReference type="HOGENOM" id="CLU_103053_1_0_1"/>
<accession>A0A067S8R3</accession>
<sequence length="209" mass="22375">MSTNARNLKFTANGLEKPITLLLTFTPPAAGKPYEDVFPTCWQVITLKKGGPTEAHVEYTAYTAFAAPQIDDGNLVTATSSALCGTGQKCSIVDDGVVTPAVPGDAGYLICTNETTTATDIAVGFSDPTGGDVEAVLVWEKVAVKSRVRAQFTPFMEIYATNDYQETEMLRGAVESPLLWKKNLQTLNKQTTMSVSVDGNTGEILIKDA</sequence>
<dbReference type="EMBL" id="KL142416">
    <property type="protein sequence ID" value="KDR67260.1"/>
    <property type="molecule type" value="Genomic_DNA"/>
</dbReference>
<organism evidence="1 2">
    <name type="scientific">Galerina marginata (strain CBS 339.88)</name>
    <dbReference type="NCBI Taxonomy" id="685588"/>
    <lineage>
        <taxon>Eukaryota</taxon>
        <taxon>Fungi</taxon>
        <taxon>Dikarya</taxon>
        <taxon>Basidiomycota</taxon>
        <taxon>Agaricomycotina</taxon>
        <taxon>Agaricomycetes</taxon>
        <taxon>Agaricomycetidae</taxon>
        <taxon>Agaricales</taxon>
        <taxon>Agaricineae</taxon>
        <taxon>Strophariaceae</taxon>
        <taxon>Galerina</taxon>
    </lineage>
</organism>
<reference evidence="2" key="1">
    <citation type="journal article" date="2014" name="Proc. Natl. Acad. Sci. U.S.A.">
        <title>Extensive sampling of basidiomycete genomes demonstrates inadequacy of the white-rot/brown-rot paradigm for wood decay fungi.</title>
        <authorList>
            <person name="Riley R."/>
            <person name="Salamov A.A."/>
            <person name="Brown D.W."/>
            <person name="Nagy L.G."/>
            <person name="Floudas D."/>
            <person name="Held B.W."/>
            <person name="Levasseur A."/>
            <person name="Lombard V."/>
            <person name="Morin E."/>
            <person name="Otillar R."/>
            <person name="Lindquist E.A."/>
            <person name="Sun H."/>
            <person name="LaButti K.M."/>
            <person name="Schmutz J."/>
            <person name="Jabbour D."/>
            <person name="Luo H."/>
            <person name="Baker S.E."/>
            <person name="Pisabarro A.G."/>
            <person name="Walton J.D."/>
            <person name="Blanchette R.A."/>
            <person name="Henrissat B."/>
            <person name="Martin F."/>
            <person name="Cullen D."/>
            <person name="Hibbett D.S."/>
            <person name="Grigoriev I.V."/>
        </authorList>
    </citation>
    <scope>NUCLEOTIDE SEQUENCE [LARGE SCALE GENOMIC DNA]</scope>
    <source>
        <strain evidence="2">CBS 339.88</strain>
    </source>
</reference>
<name>A0A067S8R3_GALM3</name>
<dbReference type="AlphaFoldDB" id="A0A067S8R3"/>
<dbReference type="Proteomes" id="UP000027222">
    <property type="component" value="Unassembled WGS sequence"/>
</dbReference>
<keyword evidence="2" id="KW-1185">Reference proteome</keyword>